<comment type="caution">
    <text evidence="3">The sequence shown here is derived from an EMBL/GenBank/DDBJ whole genome shotgun (WGS) entry which is preliminary data.</text>
</comment>
<protein>
    <recommendedName>
        <fullName evidence="2">Spi protease inhibitor domain-containing protein</fullName>
    </recommendedName>
</protein>
<proteinExistence type="predicted"/>
<evidence type="ECO:0000259" key="2">
    <source>
        <dbReference type="Pfam" id="PF13734"/>
    </source>
</evidence>
<evidence type="ECO:0000313" key="3">
    <source>
        <dbReference type="EMBL" id="MFB9330911.1"/>
    </source>
</evidence>
<dbReference type="Pfam" id="PF13734">
    <property type="entry name" value="Inhibitor_I69"/>
    <property type="match status" value="1"/>
</dbReference>
<organism evidence="3 4">
    <name type="scientific">Paenibacillus aurantiacus</name>
    <dbReference type="NCBI Taxonomy" id="1936118"/>
    <lineage>
        <taxon>Bacteria</taxon>
        <taxon>Bacillati</taxon>
        <taxon>Bacillota</taxon>
        <taxon>Bacilli</taxon>
        <taxon>Bacillales</taxon>
        <taxon>Paenibacillaceae</taxon>
        <taxon>Paenibacillus</taxon>
    </lineage>
</organism>
<dbReference type="RefSeq" id="WP_377502749.1">
    <property type="nucleotide sequence ID" value="NZ_JBHMDO010000054.1"/>
</dbReference>
<sequence>MMKIKVSQGAALLVLATFLVSSNAAVAGAVEDASVSRVSKIVSVAEAKKVAEQFIKGSNFAEKWYQTQLTFSEVLYDIDESQLGYYFIVRNEGEAIGHIIVSSSTDKGPVLEYGDGMAETNKLKLKSYYNHGLIRAQNASAVKEKAEAKNINLKPMASNPDISNTDWARLNSNVVALANPISKEISVTHISQRATGVTNQDSACGPATGAMTANYLAANGHQVRGGAYYGGNAQLVNHLYSEMGTTIAGTSLAKYSEGLLTHLRHNGEKWVGTEHRGTDNVAWGTYTSAINSSLPVGIRFDYFVSGNTYRDYHFVLGVGYVMYTQNYFGIKDPDESSATTYLLWSDNDQDIGFLNLFKQS</sequence>
<keyword evidence="1" id="KW-0732">Signal</keyword>
<feature type="domain" description="Spi protease inhibitor" evidence="2">
    <location>
        <begin position="40"/>
        <end position="118"/>
    </location>
</feature>
<gene>
    <name evidence="3" type="ORF">ACFFSY_33635</name>
</gene>
<name>A0ABV5L272_9BACL</name>
<accession>A0ABV5L272</accession>
<keyword evidence="4" id="KW-1185">Reference proteome</keyword>
<reference evidence="3 4" key="1">
    <citation type="submission" date="2024-09" db="EMBL/GenBank/DDBJ databases">
        <authorList>
            <person name="Sun Q."/>
            <person name="Mori K."/>
        </authorList>
    </citation>
    <scope>NUCLEOTIDE SEQUENCE [LARGE SCALE GENOMIC DNA]</scope>
    <source>
        <strain evidence="3 4">TISTR 2452</strain>
    </source>
</reference>
<feature type="chain" id="PRO_5045336494" description="Spi protease inhibitor domain-containing protein" evidence="1">
    <location>
        <begin position="28"/>
        <end position="360"/>
    </location>
</feature>
<evidence type="ECO:0000313" key="4">
    <source>
        <dbReference type="Proteomes" id="UP001589747"/>
    </source>
</evidence>
<evidence type="ECO:0000256" key="1">
    <source>
        <dbReference type="SAM" id="SignalP"/>
    </source>
</evidence>
<dbReference type="EMBL" id="JBHMDO010000054">
    <property type="protein sequence ID" value="MFB9330911.1"/>
    <property type="molecule type" value="Genomic_DNA"/>
</dbReference>
<dbReference type="Proteomes" id="UP001589747">
    <property type="component" value="Unassembled WGS sequence"/>
</dbReference>
<dbReference type="InterPro" id="IPR025896">
    <property type="entry name" value="Spi_Prtas-inh"/>
</dbReference>
<feature type="signal peptide" evidence="1">
    <location>
        <begin position="1"/>
        <end position="27"/>
    </location>
</feature>